<proteinExistence type="predicted"/>
<evidence type="ECO:0000313" key="3">
    <source>
        <dbReference type="Proteomes" id="UP001501752"/>
    </source>
</evidence>
<evidence type="ECO:0000256" key="1">
    <source>
        <dbReference type="SAM" id="MobiDB-lite"/>
    </source>
</evidence>
<gene>
    <name evidence="2" type="ORF">GCM10023235_12550</name>
</gene>
<accession>A0ABP9DBK1</accession>
<evidence type="ECO:0000313" key="2">
    <source>
        <dbReference type="EMBL" id="GAA4838787.1"/>
    </source>
</evidence>
<name>A0ABP9DBK1_9ACTN</name>
<comment type="caution">
    <text evidence="2">The sequence shown here is derived from an EMBL/GenBank/DDBJ whole genome shotgun (WGS) entry which is preliminary data.</text>
</comment>
<protein>
    <submittedName>
        <fullName evidence="2">Uncharacterized protein</fullName>
    </submittedName>
</protein>
<reference evidence="3" key="1">
    <citation type="journal article" date="2019" name="Int. J. Syst. Evol. Microbiol.">
        <title>The Global Catalogue of Microorganisms (GCM) 10K type strain sequencing project: providing services to taxonomists for standard genome sequencing and annotation.</title>
        <authorList>
            <consortium name="The Broad Institute Genomics Platform"/>
            <consortium name="The Broad Institute Genome Sequencing Center for Infectious Disease"/>
            <person name="Wu L."/>
            <person name="Ma J."/>
        </authorList>
    </citation>
    <scope>NUCLEOTIDE SEQUENCE [LARGE SCALE GENOMIC DNA]</scope>
    <source>
        <strain evidence="3">JCM 13006</strain>
    </source>
</reference>
<keyword evidence="3" id="KW-1185">Reference proteome</keyword>
<organism evidence="2 3">
    <name type="scientific">Kitasatospora terrestris</name>
    <dbReference type="NCBI Taxonomy" id="258051"/>
    <lineage>
        <taxon>Bacteria</taxon>
        <taxon>Bacillati</taxon>
        <taxon>Actinomycetota</taxon>
        <taxon>Actinomycetes</taxon>
        <taxon>Kitasatosporales</taxon>
        <taxon>Streptomycetaceae</taxon>
        <taxon>Kitasatospora</taxon>
    </lineage>
</organism>
<feature type="region of interest" description="Disordered" evidence="1">
    <location>
        <begin position="234"/>
        <end position="253"/>
    </location>
</feature>
<dbReference type="Proteomes" id="UP001501752">
    <property type="component" value="Unassembled WGS sequence"/>
</dbReference>
<dbReference type="EMBL" id="BAABIS010000001">
    <property type="protein sequence ID" value="GAA4838787.1"/>
    <property type="molecule type" value="Genomic_DNA"/>
</dbReference>
<sequence>MLMLYRYLVPPPQGFFGSERALADHVLGRLAAHFLIEREVEGRYPDGRTVRIDAVLRPRDPSGWFDVEPVFGIEFKLPDKINSVGEFGAQIAQASDYAHCTFDGYGRLTIFLCPSPVSDLLTQADRKVGSMVRTLEETCKVLAETDAFLGLSRTAEAIEAQAREWERRDRERLAAIEAGARAEGYKSALDREKERVREKAVFAAHLLGQLGVGELMPHTSDGWVLLRSGERVWSEKGGPRRSMGTLRPKVGNR</sequence>